<reference evidence="1" key="1">
    <citation type="journal article" date="2015" name="Nature">
        <title>Complex archaea that bridge the gap between prokaryotes and eukaryotes.</title>
        <authorList>
            <person name="Spang A."/>
            <person name="Saw J.H."/>
            <person name="Jorgensen S.L."/>
            <person name="Zaremba-Niedzwiedzka K."/>
            <person name="Martijn J."/>
            <person name="Lind A.E."/>
            <person name="van Eijk R."/>
            <person name="Schleper C."/>
            <person name="Guy L."/>
            <person name="Ettema T.J."/>
        </authorList>
    </citation>
    <scope>NUCLEOTIDE SEQUENCE</scope>
</reference>
<organism evidence="1">
    <name type="scientific">marine sediment metagenome</name>
    <dbReference type="NCBI Taxonomy" id="412755"/>
    <lineage>
        <taxon>unclassified sequences</taxon>
        <taxon>metagenomes</taxon>
        <taxon>ecological metagenomes</taxon>
    </lineage>
</organism>
<sequence length="89" mass="9056">MPITDNFRDYTAGLTGPICGAFDVVPDDAADLPQVTRGFMIGGPGDVAVTLKSGDAITLVGLMAGVVYPFRVAQVRGTGTTATGIKGLV</sequence>
<dbReference type="AlphaFoldDB" id="A0A0F9SCE4"/>
<gene>
    <name evidence="1" type="ORF">LCGC14_0489080</name>
</gene>
<evidence type="ECO:0000313" key="1">
    <source>
        <dbReference type="EMBL" id="KKN64699.1"/>
    </source>
</evidence>
<name>A0A0F9SCE4_9ZZZZ</name>
<comment type="caution">
    <text evidence="1">The sequence shown here is derived from an EMBL/GenBank/DDBJ whole genome shotgun (WGS) entry which is preliminary data.</text>
</comment>
<protein>
    <submittedName>
        <fullName evidence="1">Uncharacterized protein</fullName>
    </submittedName>
</protein>
<accession>A0A0F9SCE4</accession>
<proteinExistence type="predicted"/>
<dbReference type="EMBL" id="LAZR01000546">
    <property type="protein sequence ID" value="KKN64699.1"/>
    <property type="molecule type" value="Genomic_DNA"/>
</dbReference>